<reference evidence="1" key="1">
    <citation type="submission" date="2020-05" db="EMBL/GenBank/DDBJ databases">
        <title>Large-scale comparative analyses of tick genomes elucidate their genetic diversity and vector capacities.</title>
        <authorList>
            <person name="Jia N."/>
            <person name="Wang J."/>
            <person name="Shi W."/>
            <person name="Du L."/>
            <person name="Sun Y."/>
            <person name="Zhan W."/>
            <person name="Jiang J."/>
            <person name="Wang Q."/>
            <person name="Zhang B."/>
            <person name="Ji P."/>
            <person name="Sakyi L.B."/>
            <person name="Cui X."/>
            <person name="Yuan T."/>
            <person name="Jiang B."/>
            <person name="Yang W."/>
            <person name="Lam T.T.-Y."/>
            <person name="Chang Q."/>
            <person name="Ding S."/>
            <person name="Wang X."/>
            <person name="Zhu J."/>
            <person name="Ruan X."/>
            <person name="Zhao L."/>
            <person name="Wei J."/>
            <person name="Que T."/>
            <person name="Du C."/>
            <person name="Cheng J."/>
            <person name="Dai P."/>
            <person name="Han X."/>
            <person name="Huang E."/>
            <person name="Gao Y."/>
            <person name="Liu J."/>
            <person name="Shao H."/>
            <person name="Ye R."/>
            <person name="Li L."/>
            <person name="Wei W."/>
            <person name="Wang X."/>
            <person name="Wang C."/>
            <person name="Yang T."/>
            <person name="Huo Q."/>
            <person name="Li W."/>
            <person name="Guo W."/>
            <person name="Chen H."/>
            <person name="Zhou L."/>
            <person name="Ni X."/>
            <person name="Tian J."/>
            <person name="Zhou Y."/>
            <person name="Sheng Y."/>
            <person name="Liu T."/>
            <person name="Pan Y."/>
            <person name="Xia L."/>
            <person name="Li J."/>
            <person name="Zhao F."/>
            <person name="Cao W."/>
        </authorList>
    </citation>
    <scope>NUCLEOTIDE SEQUENCE</scope>
    <source>
        <strain evidence="1">Hyas-2018</strain>
    </source>
</reference>
<sequence length="154" mass="16454">MLYRATSGFHAPQVLRVVYVDAHGRSSQLRIHSATSMKMKPVLPGTLMCLLWLLCDASVGLIDVQIRNGKCVLNGTEIANGKSISLEKPCESRTCDAKSKTVEIIGCAPIVAPPNCTLANGTGLFPKCCRHAVCKTTASKPVNITALLSNLTKC</sequence>
<proteinExistence type="predicted"/>
<comment type="caution">
    <text evidence="1">The sequence shown here is derived from an EMBL/GenBank/DDBJ whole genome shotgun (WGS) entry which is preliminary data.</text>
</comment>
<protein>
    <submittedName>
        <fullName evidence="1">Uncharacterized protein</fullName>
    </submittedName>
</protein>
<evidence type="ECO:0000313" key="2">
    <source>
        <dbReference type="Proteomes" id="UP000821845"/>
    </source>
</evidence>
<accession>A0ACB7T9Y5</accession>
<gene>
    <name evidence="1" type="ORF">HPB50_026939</name>
</gene>
<organism evidence="1 2">
    <name type="scientific">Hyalomma asiaticum</name>
    <name type="common">Tick</name>
    <dbReference type="NCBI Taxonomy" id="266040"/>
    <lineage>
        <taxon>Eukaryota</taxon>
        <taxon>Metazoa</taxon>
        <taxon>Ecdysozoa</taxon>
        <taxon>Arthropoda</taxon>
        <taxon>Chelicerata</taxon>
        <taxon>Arachnida</taxon>
        <taxon>Acari</taxon>
        <taxon>Parasitiformes</taxon>
        <taxon>Ixodida</taxon>
        <taxon>Ixodoidea</taxon>
        <taxon>Ixodidae</taxon>
        <taxon>Hyalomminae</taxon>
        <taxon>Hyalomma</taxon>
    </lineage>
</organism>
<name>A0ACB7T9Y5_HYAAI</name>
<dbReference type="Proteomes" id="UP000821845">
    <property type="component" value="Chromosome 10"/>
</dbReference>
<evidence type="ECO:0000313" key="1">
    <source>
        <dbReference type="EMBL" id="KAH6943763.1"/>
    </source>
</evidence>
<keyword evidence="2" id="KW-1185">Reference proteome</keyword>
<dbReference type="EMBL" id="CM023490">
    <property type="protein sequence ID" value="KAH6943763.1"/>
    <property type="molecule type" value="Genomic_DNA"/>
</dbReference>